<feature type="compositionally biased region" description="Low complexity" evidence="2">
    <location>
        <begin position="93"/>
        <end position="110"/>
    </location>
</feature>
<dbReference type="Pfam" id="PF07814">
    <property type="entry name" value="WAPL"/>
    <property type="match status" value="1"/>
</dbReference>
<dbReference type="InterPro" id="IPR011989">
    <property type="entry name" value="ARM-like"/>
</dbReference>
<feature type="compositionally biased region" description="Polar residues" evidence="2">
    <location>
        <begin position="74"/>
        <end position="92"/>
    </location>
</feature>
<feature type="compositionally biased region" description="Basic residues" evidence="2">
    <location>
        <begin position="1"/>
        <end position="14"/>
    </location>
</feature>
<feature type="compositionally biased region" description="Acidic residues" evidence="2">
    <location>
        <begin position="238"/>
        <end position="247"/>
    </location>
</feature>
<dbReference type="SUPFAM" id="SSF48371">
    <property type="entry name" value="ARM repeat"/>
    <property type="match status" value="1"/>
</dbReference>
<feature type="region of interest" description="Disordered" evidence="2">
    <location>
        <begin position="537"/>
        <end position="562"/>
    </location>
</feature>
<dbReference type="OrthoDB" id="78088at2759"/>
<dbReference type="Gene3D" id="1.25.10.10">
    <property type="entry name" value="Leucine-rich Repeat Variant"/>
    <property type="match status" value="2"/>
</dbReference>
<feature type="compositionally biased region" description="Pro residues" evidence="2">
    <location>
        <begin position="438"/>
        <end position="455"/>
    </location>
</feature>
<dbReference type="InterPro" id="IPR012502">
    <property type="entry name" value="WAPL_dom"/>
</dbReference>
<feature type="compositionally biased region" description="Polar residues" evidence="2">
    <location>
        <begin position="125"/>
        <end position="135"/>
    </location>
</feature>
<dbReference type="InterPro" id="IPR039874">
    <property type="entry name" value="WAPL"/>
</dbReference>
<protein>
    <submittedName>
        <fullName evidence="3">Uncharacterized protein</fullName>
    </submittedName>
</protein>
<name>A0A7R8W3P8_9CRUS</name>
<evidence type="ECO:0000256" key="2">
    <source>
        <dbReference type="SAM" id="MobiDB-lite"/>
    </source>
</evidence>
<dbReference type="EMBL" id="OB660339">
    <property type="protein sequence ID" value="CAD7224266.1"/>
    <property type="molecule type" value="Genomic_DNA"/>
</dbReference>
<evidence type="ECO:0000256" key="1">
    <source>
        <dbReference type="ARBA" id="ARBA00006854"/>
    </source>
</evidence>
<dbReference type="AlphaFoldDB" id="A0A7R8W3P8"/>
<sequence length="1212" mass="133261">MSRLPRGHVRRGRGAGKGGSNLSFDRLISSSSNKAIAAKATGVLGKWGNFSCTSLRQKRLEAGQEEEDLDDFGITSSFTKSSSTGDKFSGGTSPLSPSPLSDPFSFSSPSVQQKPRLNKFFKSRNPPSSVDSSGPTPRVPSMTPSTNNSSYRPPSPPRLKEERVPPIYSPPHVPSRQERDSSVKRGRGRPKKGAPTLRSPPHRTQSGGPGRGRPPKPPPESAPRVQRALRNRNRISYNEEEDDEVVEENLKGALEESPSPAPPVEIPPTESVWDCKPTGGNPLKLVMKKFFSSPPSSTTSSTPNTAETEGDPPSFHPPSPPPPVMEASPPQSQPHPRSTEEEPPSNRKRRKPDRRRALTVEPQLEPVPEELPTLSAASSAPKKLKISPVQEVPEEPETKEEPEAEREVKDSDKEDLCADDTLPWTSSQDTEPGSPQQPSSPPLAPQEPETIPPETVPETTTKSRSEIPGIVPSDPDESRRRRERAKAEQSKSEEPSPSESQAQVPAPVMKTRSFFKTRSETSAQSKKMVYKHSFFGEDKESGTSEPKTVGPSGDTKASSQGSAAFDMDDEIQVIPPLRRVVTWPSAPDEFQSKQVTQVKVDRDAKKYFTVIKNVKKAHQIQEMGEFDEFNDDVRYILEGLAKNESIPTRCLSTVSLASKCLSPAFRMHLRAHGTVSEFLAALDDAPTDPTLALCAAATFLVLSQDKLMMDLDRSSLDLMLKLVETAAPDNNSSQAADTTSPEYKASYSKIRGIVEEMQKKGYAKLLDLANISASHLALETLLSLTSYKAGEWFKEELRELGGLEIVLRTLRSSLESLEPCWKRLEWDHHEIETLRVVERCLRVIENVTLHNEANQAFLIQVNGGSAVSELLSILRLCSGQIPLHPTSAFEEKSSLAGAIFHTQAAALHCYVNVSHDPEDLKAPSGSQSVGKLDGVFEVLLYALCHLPQHLPDSQSYELVGLVLTCLLNLTEKDKENRRKLLQTKIHLDQGPTDCLEALVCLYFAKEERAKHFQKKTDDILDMAHIKEAGEAAAEEGKRVEDKQAEAAAKTVEEAVARASGHMGETFTASYLIMLFGYLMTDNQVRRLRARHVIGGSYLIMLFGYLMTDNQEVECRIRGMMPSKNFQQMRKTLTMCYDFMKMTFQNVPKSARALKATKDILDLYASLDEGSEGMASGSVDGNGDCGGGVNQKKKPPPAPPAAHAGFRPHPGLM</sequence>
<feature type="compositionally biased region" description="Low complexity" evidence="2">
    <location>
        <begin position="292"/>
        <end position="303"/>
    </location>
</feature>
<feature type="region of interest" description="Disordered" evidence="2">
    <location>
        <begin position="1174"/>
        <end position="1212"/>
    </location>
</feature>
<dbReference type="PANTHER" id="PTHR22100:SF13">
    <property type="entry name" value="WINGS APART-LIKE PROTEIN HOMOLOG"/>
    <property type="match status" value="1"/>
</dbReference>
<comment type="similarity">
    <text evidence="1">Belongs to the WAPL family.</text>
</comment>
<feature type="compositionally biased region" description="Pro residues" evidence="2">
    <location>
        <begin position="314"/>
        <end position="324"/>
    </location>
</feature>
<proteinExistence type="inferred from homology"/>
<evidence type="ECO:0000313" key="3">
    <source>
        <dbReference type="EMBL" id="CAD7224266.1"/>
    </source>
</evidence>
<feature type="compositionally biased region" description="Low complexity" evidence="2">
    <location>
        <begin position="143"/>
        <end position="152"/>
    </location>
</feature>
<feature type="compositionally biased region" description="Low complexity" evidence="2">
    <location>
        <begin position="359"/>
        <end position="374"/>
    </location>
</feature>
<feature type="compositionally biased region" description="Basic and acidic residues" evidence="2">
    <location>
        <begin position="399"/>
        <end position="416"/>
    </location>
</feature>
<gene>
    <name evidence="3" type="ORF">CTOB1V02_LOCUS2236</name>
</gene>
<feature type="compositionally biased region" description="Low complexity" evidence="2">
    <location>
        <begin position="495"/>
        <end position="507"/>
    </location>
</feature>
<feature type="compositionally biased region" description="Basic and acidic residues" evidence="2">
    <location>
        <begin position="476"/>
        <end position="494"/>
    </location>
</feature>
<dbReference type="InterPro" id="IPR016024">
    <property type="entry name" value="ARM-type_fold"/>
</dbReference>
<feature type="region of interest" description="Disordered" evidence="2">
    <location>
        <begin position="61"/>
        <end position="522"/>
    </location>
</feature>
<reference evidence="3" key="1">
    <citation type="submission" date="2020-11" db="EMBL/GenBank/DDBJ databases">
        <authorList>
            <person name="Tran Van P."/>
        </authorList>
    </citation>
    <scope>NUCLEOTIDE SEQUENCE</scope>
</reference>
<organism evidence="3">
    <name type="scientific">Cyprideis torosa</name>
    <dbReference type="NCBI Taxonomy" id="163714"/>
    <lineage>
        <taxon>Eukaryota</taxon>
        <taxon>Metazoa</taxon>
        <taxon>Ecdysozoa</taxon>
        <taxon>Arthropoda</taxon>
        <taxon>Crustacea</taxon>
        <taxon>Oligostraca</taxon>
        <taxon>Ostracoda</taxon>
        <taxon>Podocopa</taxon>
        <taxon>Podocopida</taxon>
        <taxon>Cytherocopina</taxon>
        <taxon>Cytheroidea</taxon>
        <taxon>Cytherideidae</taxon>
        <taxon>Cyprideis</taxon>
    </lineage>
</organism>
<feature type="region of interest" description="Disordered" evidence="2">
    <location>
        <begin position="1"/>
        <end position="24"/>
    </location>
</feature>
<dbReference type="PROSITE" id="PS51271">
    <property type="entry name" value="WAPL"/>
    <property type="match status" value="1"/>
</dbReference>
<dbReference type="InterPro" id="IPR022771">
    <property type="entry name" value="WAPL_C"/>
</dbReference>
<dbReference type="PANTHER" id="PTHR22100">
    <property type="entry name" value="WINGS APART-LIKE PROTEIN HOMOLOG"/>
    <property type="match status" value="1"/>
</dbReference>
<accession>A0A7R8W3P8</accession>